<gene>
    <name evidence="7" type="ORF">OS493_034445</name>
</gene>
<comment type="caution">
    <text evidence="7">The sequence shown here is derived from an EMBL/GenBank/DDBJ whole genome shotgun (WGS) entry which is preliminary data.</text>
</comment>
<protein>
    <recommendedName>
        <fullName evidence="6">Hflx-type G domain-containing protein</fullName>
    </recommendedName>
</protein>
<evidence type="ECO:0000313" key="7">
    <source>
        <dbReference type="EMBL" id="KAJ7376458.1"/>
    </source>
</evidence>
<dbReference type="Gene3D" id="3.40.50.300">
    <property type="entry name" value="P-loop containing nucleotide triphosphate hydrolases"/>
    <property type="match status" value="1"/>
</dbReference>
<evidence type="ECO:0000256" key="4">
    <source>
        <dbReference type="ARBA" id="ARBA00023134"/>
    </source>
</evidence>
<keyword evidence="8" id="KW-1185">Reference proteome</keyword>
<reference evidence="7" key="1">
    <citation type="submission" date="2023-01" db="EMBL/GenBank/DDBJ databases">
        <title>Genome assembly of the deep-sea coral Lophelia pertusa.</title>
        <authorList>
            <person name="Herrera S."/>
            <person name="Cordes E."/>
        </authorList>
    </citation>
    <scope>NUCLEOTIDE SEQUENCE</scope>
    <source>
        <strain evidence="7">USNM1676648</strain>
        <tissue evidence="7">Polyp</tissue>
    </source>
</reference>
<dbReference type="Pfam" id="PF16360">
    <property type="entry name" value="GTP-bdg_M"/>
    <property type="match status" value="1"/>
</dbReference>
<keyword evidence="1" id="KW-0479">Metal-binding</keyword>
<accession>A0A9W9Z720</accession>
<dbReference type="GO" id="GO:0046872">
    <property type="term" value="F:metal ion binding"/>
    <property type="evidence" value="ECO:0007669"/>
    <property type="project" value="UniProtKB-KW"/>
</dbReference>
<proteinExistence type="predicted"/>
<name>A0A9W9Z720_9CNID</name>
<keyword evidence="2" id="KW-0547">Nucleotide-binding</keyword>
<dbReference type="OrthoDB" id="10268034at2759"/>
<sequence>MNVFRTACLGKRYLIFCTHGKGWLRSFSVEFSQTRSLWNRLVRGGVVSSSRCFSKHSKNTPTSHDVDEDHPESTEILHKLRARHHYHQDKDVGKFHEVYVLEPDFKWGRNRFRTVTTEHRLDEACALVESIENWKVVGKSVESVRKQDGKRFFGKGKIEELTEKFQEMKKASDSPFDSVFIDVAQLNARQHKELEDLWDLKIFDRFGVVLQIFKERAKTAEAKLQVELAELPYIRTRLAHAGENDSGYDQQRGGTYTMGGSGETVLEKQKRVLSEREQKLKKKLQTIKKRREHVRHERQKKHVPTVAVVGYTNAGKTTLIKALTDEAKMHPEDKLFATLDVTAHPGKLPSGMMVLFIDTVGFVSDLPPELVESFSATLEDIADSDLVVHVRDISHPECESQLEDVMTVLEKQLSIKAPLIDNMIEAQNKTDLCDEKSLQERTGVLNNRRARISAVTKAGLNELRSMIEQGIISSTGRQIIKLVFPPDGPQLSWLYHETTVQETAADDEGNIVATVVMDEAAKKKYQAKFGRFD</sequence>
<feature type="domain" description="Hflx-type G" evidence="6">
    <location>
        <begin position="304"/>
        <end position="475"/>
    </location>
</feature>
<evidence type="ECO:0000259" key="6">
    <source>
        <dbReference type="PROSITE" id="PS51705"/>
    </source>
</evidence>
<evidence type="ECO:0000256" key="5">
    <source>
        <dbReference type="SAM" id="Coils"/>
    </source>
</evidence>
<feature type="coiled-coil region" evidence="5">
    <location>
        <begin position="270"/>
        <end position="297"/>
    </location>
</feature>
<dbReference type="InterPro" id="IPR042108">
    <property type="entry name" value="GTPase_HflX_N_sf"/>
</dbReference>
<evidence type="ECO:0000256" key="1">
    <source>
        <dbReference type="ARBA" id="ARBA00022723"/>
    </source>
</evidence>
<dbReference type="GO" id="GO:0005737">
    <property type="term" value="C:cytoplasm"/>
    <property type="evidence" value="ECO:0007669"/>
    <property type="project" value="TreeGrafter"/>
</dbReference>
<organism evidence="7 8">
    <name type="scientific">Desmophyllum pertusum</name>
    <dbReference type="NCBI Taxonomy" id="174260"/>
    <lineage>
        <taxon>Eukaryota</taxon>
        <taxon>Metazoa</taxon>
        <taxon>Cnidaria</taxon>
        <taxon>Anthozoa</taxon>
        <taxon>Hexacorallia</taxon>
        <taxon>Scleractinia</taxon>
        <taxon>Caryophylliina</taxon>
        <taxon>Caryophylliidae</taxon>
        <taxon>Desmophyllum</taxon>
    </lineage>
</organism>
<dbReference type="EMBL" id="MU826398">
    <property type="protein sequence ID" value="KAJ7376458.1"/>
    <property type="molecule type" value="Genomic_DNA"/>
</dbReference>
<dbReference type="AlphaFoldDB" id="A0A9W9Z720"/>
<dbReference type="FunFam" id="3.40.50.300:FF:000886">
    <property type="entry name" value="Putative GTP-binding protein 6"/>
    <property type="match status" value="1"/>
</dbReference>
<dbReference type="NCBIfam" id="TIGR03156">
    <property type="entry name" value="GTP_HflX"/>
    <property type="match status" value="1"/>
</dbReference>
<keyword evidence="4" id="KW-0342">GTP-binding</keyword>
<dbReference type="PANTHER" id="PTHR10229">
    <property type="entry name" value="GTP-BINDING PROTEIN HFLX"/>
    <property type="match status" value="1"/>
</dbReference>
<dbReference type="InterPro" id="IPR025121">
    <property type="entry name" value="GTPase_HflX_N"/>
</dbReference>
<dbReference type="InterPro" id="IPR032305">
    <property type="entry name" value="GTP-bd_M"/>
</dbReference>
<dbReference type="InterPro" id="IPR030394">
    <property type="entry name" value="G_HFLX_dom"/>
</dbReference>
<dbReference type="GO" id="GO:0005525">
    <property type="term" value="F:GTP binding"/>
    <property type="evidence" value="ECO:0007669"/>
    <property type="project" value="UniProtKB-KW"/>
</dbReference>
<dbReference type="CDD" id="cd01878">
    <property type="entry name" value="HflX"/>
    <property type="match status" value="1"/>
</dbReference>
<dbReference type="InterPro" id="IPR006073">
    <property type="entry name" value="GTP-bd"/>
</dbReference>
<evidence type="ECO:0000313" key="8">
    <source>
        <dbReference type="Proteomes" id="UP001163046"/>
    </source>
</evidence>
<dbReference type="InterPro" id="IPR027417">
    <property type="entry name" value="P-loop_NTPase"/>
</dbReference>
<dbReference type="SUPFAM" id="SSF52540">
    <property type="entry name" value="P-loop containing nucleoside triphosphate hydrolases"/>
    <property type="match status" value="1"/>
</dbReference>
<evidence type="ECO:0000256" key="2">
    <source>
        <dbReference type="ARBA" id="ARBA00022741"/>
    </source>
</evidence>
<dbReference type="GO" id="GO:0043022">
    <property type="term" value="F:ribosome binding"/>
    <property type="evidence" value="ECO:0007669"/>
    <property type="project" value="TreeGrafter"/>
</dbReference>
<keyword evidence="5" id="KW-0175">Coiled coil</keyword>
<dbReference type="Gene3D" id="3.40.50.11060">
    <property type="entry name" value="GTPase HflX, N-terminal domain"/>
    <property type="match status" value="1"/>
</dbReference>
<evidence type="ECO:0000256" key="3">
    <source>
        <dbReference type="ARBA" id="ARBA00022842"/>
    </source>
</evidence>
<dbReference type="Proteomes" id="UP001163046">
    <property type="component" value="Unassembled WGS sequence"/>
</dbReference>
<dbReference type="Pfam" id="PF01926">
    <property type="entry name" value="MMR_HSR1"/>
    <property type="match status" value="1"/>
</dbReference>
<keyword evidence="3" id="KW-0460">Magnesium</keyword>
<dbReference type="PANTHER" id="PTHR10229:SF0">
    <property type="entry name" value="GTP-BINDING PROTEIN 6-RELATED"/>
    <property type="match status" value="1"/>
</dbReference>
<dbReference type="PROSITE" id="PS51705">
    <property type="entry name" value="G_HFLX"/>
    <property type="match status" value="1"/>
</dbReference>
<dbReference type="InterPro" id="IPR016496">
    <property type="entry name" value="GTPase_HflX"/>
</dbReference>
<dbReference type="Pfam" id="PF13167">
    <property type="entry name" value="GTP-bdg_N"/>
    <property type="match status" value="1"/>
</dbReference>